<sequence length="1600" mass="183219">MADPRYNEKNIQIISSRLIQMLTEERDEKVLSAVTVSILNLSKTHANQIVKNMISYKQKNSLSVVENKNFLSAMKDICTQHYKDFDTELVNNLIQFTKNEMVKSSDSQFPASDILITLGHRDNSKTIICSLVTDLEEGTPPHSSLIYSLGHLASKHPLEFIDYVELFLSVVHSTLTFTKSDALRKIYATAIGQVCASVNECNTKESRKIKKELSPKVEEIFKIIIESWLISKDVKVLECVLEASSSMMMLMTVESISRDRLSILTNILSLFKRCTALCLSRYWVTQYLASFLSVVPHALLEPVIDNLLLILHDMVVAMPDYDFPMSVKNHSEVLRCYTYLGDHYGDKICELILRDLKSHSEQGKMAALLISSHLLNASNQSIIHKSAEIIPILYDLLKNHCTFQIKHLLVKIFICFANQGHLIEKEDYFFEFLVRHICFYSNNKYSNDIEGQSLKRTCEDAMYILCTSIEPVQVFCWNKILNFFFSNEYESAIPAITRCLAYMANKPDLRSIRFDERDYIIGRCINFLCQPFKDNRGSSVINFLLNYSSHELSGVHEKEFWARHADTLIKFLNFSTNKTETEWEILLLDTVNTILKEYSMNKKWCLALAENLFEDLLISSEHIKFTQDMFLLLNLVAYVAAYYEIDNLYLTKRLLGFIFHSLLKMSFENTQEFNKTITILSEMHTGLVLNKLLEFINIELTKQPNKFLLLIRDKSNEIARDRLRASISIIIPSIMRNGILRNVMDSLYDIVMLITQQINLTKSLDNKKSLVLCLEVIAEVLSKVENSDSIPNISIIREHVIKSLVNQIVNSSMLTDFMYYRVLACYIKPVEDIESIDISTRSFIIANCIDKLFQLSLTEFMDCDEASVMVTLNNLCNVLDKLILDKTGSFKIIDEIVILLNPYIISSKNYQRFMAIHILHNVLNCYYGYSDFQIKKLPICLNSSAPLFAQMCVRIAEPDKKTRINVLKCLDILLKITAVYKGSLSKNSYISKSEFVDKMMTDNSPESCQKLLEAMQQILSPADLPIFCKCLIDGLSDYEEACKLKTSELLNIFFPIIAKQLHPKAYNDILNYLFKELENTNEVVKTNNIKALITFGKYNNSDFIDLLINQTLPYSVTVCMLWHTLATEEICPEIIKSLLELMTLPPLYNSGTKTFLNKPVASLIPVAVLSGLKEILKPLPYDTAINLFPKLFNDIFLTFAALIEVGSPIRGTNKNLFVSYKEVHDINPAKIAQETLHNLFKSIELDDCAQKILTPINDIDTTVDIVMHNIGPCIIKCLIKSQFDLISIIFNMFDQSLSTTLDSQRIAIVILSLYCTETVTSDTIYTTSLISILLKCLNDTSCNIKKYCLKGLTVICQQKQIWSEEESRYIFDGIMQGLEEYQTQQSDVTLEALRGLISLIPHLTCPQFENHYTTLVFRIKQFFENENDEMRYTSIKLYGELCSKTSEFNMEVDESLHHNNIVTLLMHLCEDHKYIVQACKYSLKKVSILLNSEKMIDMTCNHLIEEGRLKYTEFITQIAKIMTEEFPSHISTYSMIGISYTKSIFPEIRASAALFVGLLYNENPNNTSFELVSGKMLMLTVDPNPKVRSSAVTCLGKLYN</sequence>
<dbReference type="Proteomes" id="UP000325440">
    <property type="component" value="Unassembled WGS sequence"/>
</dbReference>
<dbReference type="SUPFAM" id="SSF48371">
    <property type="entry name" value="ARM repeat"/>
    <property type="match status" value="3"/>
</dbReference>
<feature type="domain" description="Maestro/Maestro-like HEAT-repeats" evidence="5">
    <location>
        <begin position="1330"/>
        <end position="1596"/>
    </location>
</feature>
<name>A0A5E4NJK8_9HEMI</name>
<dbReference type="PANTHER" id="PTHR23120:SF0">
    <property type="entry name" value="MAESTRO HEAT-LIKE REPEAT FAMILY MEMBER 1"/>
    <property type="match status" value="1"/>
</dbReference>
<reference evidence="6 7" key="1">
    <citation type="submission" date="2019-08" db="EMBL/GenBank/DDBJ databases">
        <authorList>
            <person name="Alioto T."/>
            <person name="Alioto T."/>
            <person name="Gomez Garrido J."/>
        </authorList>
    </citation>
    <scope>NUCLEOTIDE SEQUENCE [LARGE SCALE GENOMIC DNA]</scope>
</reference>
<dbReference type="Pfam" id="PF23227">
    <property type="entry name" value="HEAT_MROH2B_C"/>
    <property type="match status" value="1"/>
</dbReference>
<dbReference type="GO" id="GO:0005737">
    <property type="term" value="C:cytoplasm"/>
    <property type="evidence" value="ECO:0007669"/>
    <property type="project" value="TreeGrafter"/>
</dbReference>
<dbReference type="PANTHER" id="PTHR23120">
    <property type="entry name" value="MAESTRO-RELATED HEAT DOMAIN-CONTAINING"/>
    <property type="match status" value="1"/>
</dbReference>
<evidence type="ECO:0000259" key="4">
    <source>
        <dbReference type="Pfam" id="PF23221"/>
    </source>
</evidence>
<dbReference type="OrthoDB" id="1884734at2759"/>
<keyword evidence="1" id="KW-0677">Repeat</keyword>
<evidence type="ECO:0000259" key="2">
    <source>
        <dbReference type="Pfam" id="PF21047"/>
    </source>
</evidence>
<proteinExistence type="predicted"/>
<evidence type="ECO:0000256" key="1">
    <source>
        <dbReference type="ARBA" id="ARBA00022737"/>
    </source>
</evidence>
<dbReference type="InterPro" id="IPR016024">
    <property type="entry name" value="ARM-type_fold"/>
</dbReference>
<dbReference type="Pfam" id="PF23221">
    <property type="entry name" value="HEAT_MROH2B_1st"/>
    <property type="match status" value="1"/>
</dbReference>
<keyword evidence="7" id="KW-1185">Reference proteome</keyword>
<dbReference type="Pfam" id="PF21047">
    <property type="entry name" value="HEAT_Maestro"/>
    <property type="match status" value="1"/>
</dbReference>
<organism evidence="6 7">
    <name type="scientific">Cinara cedri</name>
    <dbReference type="NCBI Taxonomy" id="506608"/>
    <lineage>
        <taxon>Eukaryota</taxon>
        <taxon>Metazoa</taxon>
        <taxon>Ecdysozoa</taxon>
        <taxon>Arthropoda</taxon>
        <taxon>Hexapoda</taxon>
        <taxon>Insecta</taxon>
        <taxon>Pterygota</taxon>
        <taxon>Neoptera</taxon>
        <taxon>Paraneoptera</taxon>
        <taxon>Hemiptera</taxon>
        <taxon>Sternorrhyncha</taxon>
        <taxon>Aphidomorpha</taxon>
        <taxon>Aphidoidea</taxon>
        <taxon>Aphididae</taxon>
        <taxon>Lachninae</taxon>
        <taxon>Cinara</taxon>
    </lineage>
</organism>
<evidence type="ECO:0000259" key="5">
    <source>
        <dbReference type="Pfam" id="PF23227"/>
    </source>
</evidence>
<evidence type="ECO:0000259" key="3">
    <source>
        <dbReference type="Pfam" id="PF23210"/>
    </source>
</evidence>
<feature type="domain" description="MROH2B-like HEAT-repeats" evidence="3">
    <location>
        <begin position="261"/>
        <end position="809"/>
    </location>
</feature>
<feature type="domain" description="Maestro-like HEAT-repeats" evidence="2">
    <location>
        <begin position="912"/>
        <end position="1129"/>
    </location>
</feature>
<dbReference type="InterPro" id="IPR045206">
    <property type="entry name" value="Maestro_heat-like_prot"/>
</dbReference>
<gene>
    <name evidence="6" type="ORF">CINCED_3A022589</name>
</gene>
<evidence type="ECO:0000313" key="7">
    <source>
        <dbReference type="Proteomes" id="UP000325440"/>
    </source>
</evidence>
<dbReference type="Gene3D" id="1.25.10.10">
    <property type="entry name" value="Leucine-rich Repeat Variant"/>
    <property type="match status" value="2"/>
</dbReference>
<dbReference type="InterPro" id="IPR055408">
    <property type="entry name" value="HEAT_MROH2B-like"/>
</dbReference>
<dbReference type="InterPro" id="IPR011989">
    <property type="entry name" value="ARM-like"/>
</dbReference>
<dbReference type="EMBL" id="CABPRJ010002394">
    <property type="protein sequence ID" value="VVC45111.1"/>
    <property type="molecule type" value="Genomic_DNA"/>
</dbReference>
<protein>
    <submittedName>
        <fullName evidence="6">Armadillo-type fold,Armadillo-like helical</fullName>
    </submittedName>
</protein>
<accession>A0A5E4NJK8</accession>
<dbReference type="InterPro" id="IPR048465">
    <property type="entry name" value="Maestro-like_HEAT"/>
</dbReference>
<evidence type="ECO:0000313" key="6">
    <source>
        <dbReference type="EMBL" id="VVC45111.1"/>
    </source>
</evidence>
<dbReference type="InterPro" id="IPR056282">
    <property type="entry name" value="MROH2B-like_N_HEAT"/>
</dbReference>
<dbReference type="Pfam" id="PF23210">
    <property type="entry name" value="HEAT_Maestro_2"/>
    <property type="match status" value="1"/>
</dbReference>
<dbReference type="InterPro" id="IPR055406">
    <property type="entry name" value="HEAT_Maestro"/>
</dbReference>
<feature type="domain" description="MROH2B-like N-terminal HEAT-repeats" evidence="4">
    <location>
        <begin position="39"/>
        <end position="248"/>
    </location>
</feature>